<dbReference type="SUPFAM" id="SSF55729">
    <property type="entry name" value="Acyl-CoA N-acyltransferases (Nat)"/>
    <property type="match status" value="1"/>
</dbReference>
<dbReference type="PROSITE" id="PS51186">
    <property type="entry name" value="GNAT"/>
    <property type="match status" value="1"/>
</dbReference>
<evidence type="ECO:0000256" key="2">
    <source>
        <dbReference type="ARBA" id="ARBA00022679"/>
    </source>
</evidence>
<dbReference type="InterPro" id="IPR022902">
    <property type="entry name" value="NAcTrfase_Eis"/>
</dbReference>
<keyword evidence="7" id="KW-1185">Reference proteome</keyword>
<dbReference type="InterPro" id="IPR016181">
    <property type="entry name" value="Acyl_CoA_acyltransferase"/>
</dbReference>
<dbReference type="InterPro" id="IPR025559">
    <property type="entry name" value="Eis_dom"/>
</dbReference>
<dbReference type="Gene3D" id="3.30.1050.10">
    <property type="entry name" value="SCP2 sterol-binding domain"/>
    <property type="match status" value="1"/>
</dbReference>
<dbReference type="Pfam" id="PF17668">
    <property type="entry name" value="Acetyltransf_17"/>
    <property type="match status" value="1"/>
</dbReference>
<comment type="caution">
    <text evidence="6">The sequence shown here is derived from an EMBL/GenBank/DDBJ whole genome shotgun (WGS) entry which is preliminary data.</text>
</comment>
<evidence type="ECO:0000256" key="3">
    <source>
        <dbReference type="ARBA" id="ARBA00023315"/>
    </source>
</evidence>
<comment type="subunit">
    <text evidence="4">Homohexamer; trimer of dimers.</text>
</comment>
<feature type="domain" description="N-acetyltransferase" evidence="5">
    <location>
        <begin position="55"/>
        <end position="202"/>
    </location>
</feature>
<organism evidence="6 7">
    <name type="scientific">Streptomyces acidicola</name>
    <dbReference type="NCBI Taxonomy" id="2596892"/>
    <lineage>
        <taxon>Bacteria</taxon>
        <taxon>Bacillati</taxon>
        <taxon>Actinomycetota</taxon>
        <taxon>Actinomycetes</taxon>
        <taxon>Kitasatosporales</taxon>
        <taxon>Streptomycetaceae</taxon>
        <taxon>Streptomyces</taxon>
    </lineage>
</organism>
<dbReference type="Pfam" id="PF13530">
    <property type="entry name" value="SCP2_2"/>
    <property type="match status" value="1"/>
</dbReference>
<dbReference type="Pfam" id="PF13527">
    <property type="entry name" value="Acetyltransf_9"/>
    <property type="match status" value="1"/>
</dbReference>
<feature type="binding site" evidence="4">
    <location>
        <begin position="132"/>
        <end position="134"/>
    </location>
    <ligand>
        <name>acetyl-CoA</name>
        <dbReference type="ChEBI" id="CHEBI:57288"/>
    </ligand>
</feature>
<dbReference type="NCBIfam" id="NF002367">
    <property type="entry name" value="PRK01346.1-4"/>
    <property type="match status" value="1"/>
</dbReference>
<evidence type="ECO:0000259" key="5">
    <source>
        <dbReference type="PROSITE" id="PS51186"/>
    </source>
</evidence>
<name>A0A5N8WZL1_9ACTN</name>
<feature type="binding site" evidence="4">
    <location>
        <begin position="169"/>
        <end position="170"/>
    </location>
    <ligand>
        <name>acetyl-CoA</name>
        <dbReference type="ChEBI" id="CHEBI:57288"/>
    </ligand>
</feature>
<comment type="similarity">
    <text evidence="1 4">Belongs to the acetyltransferase Eis family.</text>
</comment>
<dbReference type="SUPFAM" id="SSF55718">
    <property type="entry name" value="SCP-like"/>
    <property type="match status" value="1"/>
</dbReference>
<dbReference type="InterPro" id="IPR036527">
    <property type="entry name" value="SCP2_sterol-bd_dom_sf"/>
</dbReference>
<evidence type="ECO:0000313" key="7">
    <source>
        <dbReference type="Proteomes" id="UP000373149"/>
    </source>
</evidence>
<dbReference type="EMBL" id="VMNX01000155">
    <property type="protein sequence ID" value="MPY52810.1"/>
    <property type="molecule type" value="Genomic_DNA"/>
</dbReference>
<sequence length="466" mass="50986">MRHFLGKCCTLATHCPAPPALRPGDAPLTFEDLGESQSLGRLGVRYTDLVTNPPYLLRSVTDDEFAPWARMIADTYGTDRSEEELADQRAAMDLERTIAAFDGCLPVAGASVYSRVLTVPGGVMPVAGVASVGVAPTHRRRGILTSMMRRQLTDLHESGREPIAVLRPSEAGIYGRYGYGPATLGNRLRCDRRALRFRPSTDFGNGTIRLSAATEAGPVIEKVYDRARAATVGWPDRQDSHWRVRLADRPHARGSATALRFAVHWDSDGRATGYVLYRHRSVPDALGGSTGMVQVEELAALSREAYAALWRFLAGIDLTTWIEYEGAVDEPLPHLLTEPRAIHATLVDRLWVRLVDVDRALTGRRYAVPLDVVLDVEDTFCPWNTGRHRLRAEGESVSCEPTTAPADLRMTAAELGAAFLGGTTLATLAATGLVEELRPGTLPLASAAFRGEREPWYPGGWAFPLY</sequence>
<feature type="binding site" evidence="4">
    <location>
        <begin position="140"/>
        <end position="145"/>
    </location>
    <ligand>
        <name>acetyl-CoA</name>
        <dbReference type="ChEBI" id="CHEBI:57288"/>
    </ligand>
</feature>
<dbReference type="PANTHER" id="PTHR37817">
    <property type="entry name" value="N-ACETYLTRANSFERASE EIS"/>
    <property type="match status" value="1"/>
</dbReference>
<dbReference type="InterPro" id="IPR041380">
    <property type="entry name" value="Acetyltransf_17"/>
</dbReference>
<protein>
    <submittedName>
        <fullName evidence="6">GNAT family N-acetyltransferase</fullName>
    </submittedName>
</protein>
<dbReference type="Gene3D" id="3.40.630.30">
    <property type="match status" value="2"/>
</dbReference>
<dbReference type="HAMAP" id="MF_01812">
    <property type="entry name" value="Eis"/>
    <property type="match status" value="1"/>
</dbReference>
<evidence type="ECO:0000313" key="6">
    <source>
        <dbReference type="EMBL" id="MPY52810.1"/>
    </source>
</evidence>
<reference evidence="6 7" key="1">
    <citation type="submission" date="2019-09" db="EMBL/GenBank/DDBJ databases">
        <authorList>
            <person name="Duangmal K."/>
            <person name="Teo W.F.A."/>
            <person name="Lipun K."/>
        </authorList>
    </citation>
    <scope>NUCLEOTIDE SEQUENCE [LARGE SCALE GENOMIC DNA]</scope>
    <source>
        <strain evidence="6 7">K1PN6</strain>
    </source>
</reference>
<feature type="active site" description="Proton acceptor; via carboxylate" evidence="4">
    <location>
        <position position="466"/>
    </location>
</feature>
<gene>
    <name evidence="6" type="ORF">FPZ41_31325</name>
</gene>
<evidence type="ECO:0000256" key="1">
    <source>
        <dbReference type="ARBA" id="ARBA00009213"/>
    </source>
</evidence>
<keyword evidence="3 4" id="KW-0012">Acyltransferase</keyword>
<keyword evidence="2 4" id="KW-0808">Transferase</keyword>
<dbReference type="InterPro" id="IPR051554">
    <property type="entry name" value="Acetyltransferase_Eis"/>
</dbReference>
<proteinExistence type="inferred from homology"/>
<feature type="active site" description="Proton donor" evidence="4">
    <location>
        <position position="174"/>
    </location>
</feature>
<dbReference type="InterPro" id="IPR000182">
    <property type="entry name" value="GNAT_dom"/>
</dbReference>
<dbReference type="GO" id="GO:0034069">
    <property type="term" value="F:aminoglycoside N-acetyltransferase activity"/>
    <property type="evidence" value="ECO:0007669"/>
    <property type="project" value="TreeGrafter"/>
</dbReference>
<accession>A0A5N8WZL1</accession>
<dbReference type="AlphaFoldDB" id="A0A5N8WZL1"/>
<dbReference type="PANTHER" id="PTHR37817:SF1">
    <property type="entry name" value="N-ACETYLTRANSFERASE EIS"/>
    <property type="match status" value="1"/>
</dbReference>
<evidence type="ECO:0000256" key="4">
    <source>
        <dbReference type="HAMAP-Rule" id="MF_01812"/>
    </source>
</evidence>
<dbReference type="GO" id="GO:0030649">
    <property type="term" value="P:aminoglycoside antibiotic catabolic process"/>
    <property type="evidence" value="ECO:0007669"/>
    <property type="project" value="TreeGrafter"/>
</dbReference>
<dbReference type="Proteomes" id="UP000373149">
    <property type="component" value="Unassembled WGS sequence"/>
</dbReference>